<keyword evidence="3" id="KW-1185">Reference proteome</keyword>
<evidence type="ECO:0000256" key="1">
    <source>
        <dbReference type="SAM" id="Phobius"/>
    </source>
</evidence>
<reference evidence="2 3" key="1">
    <citation type="journal article" date="2023" name="Plant Dis.">
        <title>First Report of Diplodia intermedia Causing Canker and Dieback Diseases on Apple Trees in Canada.</title>
        <authorList>
            <person name="Ellouze W."/>
            <person name="Ilyukhin E."/>
            <person name="Sulman M."/>
            <person name="Ali S."/>
        </authorList>
    </citation>
    <scope>NUCLEOTIDE SEQUENCE [LARGE SCALE GENOMIC DNA]</scope>
    <source>
        <strain evidence="2 3">M45-28</strain>
    </source>
</reference>
<keyword evidence="1" id="KW-0812">Transmembrane</keyword>
<keyword evidence="1" id="KW-0472">Membrane</keyword>
<evidence type="ECO:0000313" key="2">
    <source>
        <dbReference type="EMBL" id="KAL1633016.1"/>
    </source>
</evidence>
<dbReference type="Proteomes" id="UP001521184">
    <property type="component" value="Unassembled WGS sequence"/>
</dbReference>
<protein>
    <submittedName>
        <fullName evidence="2">Uncharacterized protein</fullName>
    </submittedName>
</protein>
<keyword evidence="1" id="KW-1133">Transmembrane helix</keyword>
<dbReference type="EMBL" id="JAKEKT020000169">
    <property type="protein sequence ID" value="KAL1633016.1"/>
    <property type="molecule type" value="Genomic_DNA"/>
</dbReference>
<accession>A0ABR3T1R1</accession>
<sequence>MDVNDYNNYTDMDWKFGYQVDDPSISDLIAFDNVSYPQWTYDQLAIPTFHIDEDKIMDFLNTTSALSITARLPAARVQSSCKPEFFAESEETWLSFDGKLQFQTPCPNKVGSWILFEQLDVDGFTATTGYEAEWDCSYNQLLPKDLIPDGANYSLIDPFFQALVWGRDGVPLEELVDKANVNTTLIPAIERLMARRWAQYINSLYRSTNTSGLTNSTDDDGNLVDLHDFLSNLTATVIDDKNRLRLVQSAISTHLLGGLLLFMVSCALISFICTRRQSGGRSRSKILFQDPGSIAAKMSLFVGSRFVERLRNEVVRDGSQAGDGAAGAEGRSWREMEARAESIFEETTFSLGWWADGEGGEAGRRFGIDIGEADDRWDGGGA</sequence>
<feature type="transmembrane region" description="Helical" evidence="1">
    <location>
        <begin position="251"/>
        <end position="273"/>
    </location>
</feature>
<name>A0ABR3T1R1_9PEZI</name>
<organism evidence="2 3">
    <name type="scientific">Diplodia intermedia</name>
    <dbReference type="NCBI Taxonomy" id="856260"/>
    <lineage>
        <taxon>Eukaryota</taxon>
        <taxon>Fungi</taxon>
        <taxon>Dikarya</taxon>
        <taxon>Ascomycota</taxon>
        <taxon>Pezizomycotina</taxon>
        <taxon>Dothideomycetes</taxon>
        <taxon>Dothideomycetes incertae sedis</taxon>
        <taxon>Botryosphaeriales</taxon>
        <taxon>Botryosphaeriaceae</taxon>
        <taxon>Diplodia</taxon>
    </lineage>
</organism>
<proteinExistence type="predicted"/>
<evidence type="ECO:0000313" key="3">
    <source>
        <dbReference type="Proteomes" id="UP001521184"/>
    </source>
</evidence>
<comment type="caution">
    <text evidence="2">The sequence shown here is derived from an EMBL/GenBank/DDBJ whole genome shotgun (WGS) entry which is preliminary data.</text>
</comment>
<gene>
    <name evidence="2" type="ORF">SLS58_011248</name>
</gene>